<gene>
    <name evidence="1" type="ORF">EDC39_11012</name>
</gene>
<reference evidence="1 2" key="1">
    <citation type="submission" date="2019-07" db="EMBL/GenBank/DDBJ databases">
        <title>Genomic Encyclopedia of Type Strains, Phase IV (KMG-IV): sequencing the most valuable type-strain genomes for metagenomic binning, comparative biology and taxonomic classification.</title>
        <authorList>
            <person name="Goeker M."/>
        </authorList>
    </citation>
    <scope>NUCLEOTIDE SEQUENCE [LARGE SCALE GENOMIC DNA]</scope>
    <source>
        <strain evidence="1 2">SS015</strain>
    </source>
</reference>
<evidence type="ECO:0000313" key="2">
    <source>
        <dbReference type="Proteomes" id="UP000324159"/>
    </source>
</evidence>
<proteinExistence type="predicted"/>
<evidence type="ECO:0000313" key="1">
    <source>
        <dbReference type="EMBL" id="TYO97472.1"/>
    </source>
</evidence>
<keyword evidence="2" id="KW-1185">Reference proteome</keyword>
<protein>
    <submittedName>
        <fullName evidence="1">Uncharacterized protein</fullName>
    </submittedName>
</protein>
<sequence>MNRKDYRELCDLAAAGEHRIVINLDNHTQGEVRSCHHDYFNVRVGRGWEVWNRKDCEMSLMLHESAGQSEPSIDFQI</sequence>
<dbReference type="Proteomes" id="UP000324159">
    <property type="component" value="Unassembled WGS sequence"/>
</dbReference>
<dbReference type="EMBL" id="VNIB01000010">
    <property type="protein sequence ID" value="TYO97472.1"/>
    <property type="molecule type" value="Genomic_DNA"/>
</dbReference>
<comment type="caution">
    <text evidence="1">The sequence shown here is derived from an EMBL/GenBank/DDBJ whole genome shotgun (WGS) entry which is preliminary data.</text>
</comment>
<dbReference type="OrthoDB" id="5402380at2"/>
<accession>A0A5D3WIM9</accession>
<name>A0A5D3WIM9_9BACT</name>
<dbReference type="RefSeq" id="WP_148896371.1">
    <property type="nucleotide sequence ID" value="NZ_VNIB01000010.1"/>
</dbReference>
<dbReference type="AlphaFoldDB" id="A0A5D3WIM9"/>
<organism evidence="1 2">
    <name type="scientific">Geothermobacter ehrlichii</name>
    <dbReference type="NCBI Taxonomy" id="213224"/>
    <lineage>
        <taxon>Bacteria</taxon>
        <taxon>Pseudomonadati</taxon>
        <taxon>Thermodesulfobacteriota</taxon>
        <taxon>Desulfuromonadia</taxon>
        <taxon>Desulfuromonadales</taxon>
        <taxon>Geothermobacteraceae</taxon>
        <taxon>Geothermobacter</taxon>
    </lineage>
</organism>